<evidence type="ECO:0000256" key="6">
    <source>
        <dbReference type="SAM" id="Phobius"/>
    </source>
</evidence>
<proteinExistence type="predicted"/>
<keyword evidence="4 6" id="KW-1133">Transmembrane helix</keyword>
<feature type="transmembrane region" description="Helical" evidence="6">
    <location>
        <begin position="325"/>
        <end position="343"/>
    </location>
</feature>
<dbReference type="InterPro" id="IPR020846">
    <property type="entry name" value="MFS_dom"/>
</dbReference>
<accession>A0ABV2L814</accession>
<dbReference type="PANTHER" id="PTHR43124:SF3">
    <property type="entry name" value="CHLORAMPHENICOL EFFLUX PUMP RV0191"/>
    <property type="match status" value="1"/>
</dbReference>
<keyword evidence="2" id="KW-1003">Cell membrane</keyword>
<feature type="transmembrane region" description="Helical" evidence="6">
    <location>
        <begin position="236"/>
        <end position="259"/>
    </location>
</feature>
<dbReference type="PANTHER" id="PTHR43124">
    <property type="entry name" value="PURINE EFFLUX PUMP PBUE"/>
    <property type="match status" value="1"/>
</dbReference>
<evidence type="ECO:0000256" key="1">
    <source>
        <dbReference type="ARBA" id="ARBA00004651"/>
    </source>
</evidence>
<dbReference type="RefSeq" id="WP_238282015.1">
    <property type="nucleotide sequence ID" value="NZ_BPQL01000147.1"/>
</dbReference>
<keyword evidence="5 6" id="KW-0472">Membrane</keyword>
<keyword evidence="3 6" id="KW-0812">Transmembrane</keyword>
<feature type="domain" description="Major facilitator superfamily (MFS) profile" evidence="7">
    <location>
        <begin position="39"/>
        <end position="415"/>
    </location>
</feature>
<evidence type="ECO:0000256" key="3">
    <source>
        <dbReference type="ARBA" id="ARBA00022692"/>
    </source>
</evidence>
<feature type="transmembrane region" description="Helical" evidence="6">
    <location>
        <begin position="271"/>
        <end position="294"/>
    </location>
</feature>
<dbReference type="Gene3D" id="1.20.1250.20">
    <property type="entry name" value="MFS general substrate transporter like domains"/>
    <property type="match status" value="2"/>
</dbReference>
<evidence type="ECO:0000259" key="7">
    <source>
        <dbReference type="PROSITE" id="PS50850"/>
    </source>
</evidence>
<evidence type="ECO:0000256" key="5">
    <source>
        <dbReference type="ARBA" id="ARBA00023136"/>
    </source>
</evidence>
<dbReference type="PROSITE" id="PS50850">
    <property type="entry name" value="MFS"/>
    <property type="match status" value="1"/>
</dbReference>
<feature type="transmembrane region" description="Helical" evidence="6">
    <location>
        <begin position="167"/>
        <end position="189"/>
    </location>
</feature>
<name>A0ABV2L814_9HYPH</name>
<feature type="transmembrane region" description="Helical" evidence="6">
    <location>
        <begin position="130"/>
        <end position="155"/>
    </location>
</feature>
<dbReference type="InterPro" id="IPR036259">
    <property type="entry name" value="MFS_trans_sf"/>
</dbReference>
<organism evidence="8 9">
    <name type="scientific">Methylobacterium goesingense</name>
    <dbReference type="NCBI Taxonomy" id="243690"/>
    <lineage>
        <taxon>Bacteria</taxon>
        <taxon>Pseudomonadati</taxon>
        <taxon>Pseudomonadota</taxon>
        <taxon>Alphaproteobacteria</taxon>
        <taxon>Hyphomicrobiales</taxon>
        <taxon>Methylobacteriaceae</taxon>
        <taxon>Methylobacterium</taxon>
    </lineage>
</organism>
<feature type="transmembrane region" description="Helical" evidence="6">
    <location>
        <begin position="195"/>
        <end position="215"/>
    </location>
</feature>
<evidence type="ECO:0000256" key="4">
    <source>
        <dbReference type="ARBA" id="ARBA00022989"/>
    </source>
</evidence>
<feature type="transmembrane region" description="Helical" evidence="6">
    <location>
        <begin position="78"/>
        <end position="98"/>
    </location>
</feature>
<evidence type="ECO:0000313" key="9">
    <source>
        <dbReference type="Proteomes" id="UP001549145"/>
    </source>
</evidence>
<dbReference type="Proteomes" id="UP001549145">
    <property type="component" value="Unassembled WGS sequence"/>
</dbReference>
<sequence length="422" mass="42424">MSLVDLPRVELPETAPLDAGAAAEATSGGPAPGPNPTLVLVALATGGFAIGTTEFAAMSLLPSFAPDLGIDAATAGHVISAYALGVVVGAPIIAVLAARIARRTLLVALMVLFALGNGLSALAPSYPWMLVFRFLAGLPHGAYFGVAALVAAALVPRARRSQAVSRVIAGLTVATVVGVPLANGIGQLVGWRWSFGLVALLATGTAILVRIYAPLGEPARGASALKELGALRRGQVWLTLATGAIGFGGLFSVYTYLASTMLEVTHASPGAIPPVLALFGLGLTVGNLVCAWAADRALMPAAGLTLVWSAGALALYPYATGSLWTLGPVVFLIGCGGGLATILQTRLMDVAEDAQTLAAALNHSAFNVANALGPWLAGLALTAGLGLPATGWVGVALALGGLAIWAVSFLAERRGGVVPAAR</sequence>
<dbReference type="InterPro" id="IPR050189">
    <property type="entry name" value="MFS_Efflux_Transporters"/>
</dbReference>
<gene>
    <name evidence="8" type="ORF">ABID43_003315</name>
</gene>
<dbReference type="CDD" id="cd17324">
    <property type="entry name" value="MFS_NepI_like"/>
    <property type="match status" value="1"/>
</dbReference>
<evidence type="ECO:0000313" key="8">
    <source>
        <dbReference type="EMBL" id="MET3693764.1"/>
    </source>
</evidence>
<protein>
    <submittedName>
        <fullName evidence="8">DHA1 family inner membrane transport protein</fullName>
    </submittedName>
</protein>
<feature type="transmembrane region" description="Helical" evidence="6">
    <location>
        <begin position="301"/>
        <end position="319"/>
    </location>
</feature>
<dbReference type="EMBL" id="JBEPMM010000009">
    <property type="protein sequence ID" value="MET3693764.1"/>
    <property type="molecule type" value="Genomic_DNA"/>
</dbReference>
<feature type="transmembrane region" description="Helical" evidence="6">
    <location>
        <begin position="105"/>
        <end position="124"/>
    </location>
</feature>
<keyword evidence="9" id="KW-1185">Reference proteome</keyword>
<dbReference type="Pfam" id="PF07690">
    <property type="entry name" value="MFS_1"/>
    <property type="match status" value="1"/>
</dbReference>
<reference evidence="8 9" key="1">
    <citation type="submission" date="2024-06" db="EMBL/GenBank/DDBJ databases">
        <title>Genomic Encyclopedia of Type Strains, Phase IV (KMG-IV): sequencing the most valuable type-strain genomes for metagenomic binning, comparative biology and taxonomic classification.</title>
        <authorList>
            <person name="Goeker M."/>
        </authorList>
    </citation>
    <scope>NUCLEOTIDE SEQUENCE [LARGE SCALE GENOMIC DNA]</scope>
    <source>
        <strain evidence="8 9">DSM 21331</strain>
    </source>
</reference>
<feature type="transmembrane region" description="Helical" evidence="6">
    <location>
        <begin position="364"/>
        <end position="385"/>
    </location>
</feature>
<comment type="caution">
    <text evidence="8">The sequence shown here is derived from an EMBL/GenBank/DDBJ whole genome shotgun (WGS) entry which is preliminary data.</text>
</comment>
<dbReference type="InterPro" id="IPR011701">
    <property type="entry name" value="MFS"/>
</dbReference>
<dbReference type="SUPFAM" id="SSF103473">
    <property type="entry name" value="MFS general substrate transporter"/>
    <property type="match status" value="1"/>
</dbReference>
<comment type="subcellular location">
    <subcellularLocation>
        <location evidence="1">Cell membrane</location>
        <topology evidence="1">Multi-pass membrane protein</topology>
    </subcellularLocation>
</comment>
<evidence type="ECO:0000256" key="2">
    <source>
        <dbReference type="ARBA" id="ARBA00022475"/>
    </source>
</evidence>
<feature type="transmembrane region" description="Helical" evidence="6">
    <location>
        <begin position="38"/>
        <end position="58"/>
    </location>
</feature>
<feature type="transmembrane region" description="Helical" evidence="6">
    <location>
        <begin position="391"/>
        <end position="411"/>
    </location>
</feature>